<gene>
    <name evidence="1" type="ORF">WIS52_20360</name>
</gene>
<reference evidence="1 2" key="1">
    <citation type="submission" date="2024-03" db="EMBL/GenBank/DDBJ databases">
        <title>Draft genome sequence of Pseudonocardia nematodicida JCM 31783.</title>
        <authorList>
            <person name="Butdee W."/>
            <person name="Duangmal K."/>
        </authorList>
    </citation>
    <scope>NUCLEOTIDE SEQUENCE [LARGE SCALE GENOMIC DNA]</scope>
    <source>
        <strain evidence="1 2">JCM 31783</strain>
    </source>
</reference>
<dbReference type="Gene3D" id="3.60.15.10">
    <property type="entry name" value="Ribonuclease Z/Hydroxyacylglutathione hydrolase-like"/>
    <property type="match status" value="1"/>
</dbReference>
<proteinExistence type="predicted"/>
<organism evidence="1 2">
    <name type="scientific">Pseudonocardia nematodicida</name>
    <dbReference type="NCBI Taxonomy" id="1206997"/>
    <lineage>
        <taxon>Bacteria</taxon>
        <taxon>Bacillati</taxon>
        <taxon>Actinomycetota</taxon>
        <taxon>Actinomycetes</taxon>
        <taxon>Pseudonocardiales</taxon>
        <taxon>Pseudonocardiaceae</taxon>
        <taxon>Pseudonocardia</taxon>
    </lineage>
</organism>
<sequence length="153" mass="16956">MQIDLHDMAKADDDVNPEMPVVDRLVEVLPEVDDEPYLAVFALTHADKDHCLGFADLLEKVTIGELWATPRLWREYLDAPDGEGLCADAQAFQEEAERRIAAVKAALGRNEAPARGDRIIVIGYDTEHDSHAYDELPAKFKSGPGKLITSLDD</sequence>
<protein>
    <submittedName>
        <fullName evidence="1">Uncharacterized protein</fullName>
    </submittedName>
</protein>
<accession>A0ABV1KED6</accession>
<name>A0ABV1KED6_9PSEU</name>
<dbReference type="InterPro" id="IPR036866">
    <property type="entry name" value="RibonucZ/Hydroxyglut_hydro"/>
</dbReference>
<keyword evidence="2" id="KW-1185">Reference proteome</keyword>
<dbReference type="SUPFAM" id="SSF56281">
    <property type="entry name" value="Metallo-hydrolase/oxidoreductase"/>
    <property type="match status" value="1"/>
</dbReference>
<evidence type="ECO:0000313" key="2">
    <source>
        <dbReference type="Proteomes" id="UP001494902"/>
    </source>
</evidence>
<dbReference type="Proteomes" id="UP001494902">
    <property type="component" value="Unassembled WGS sequence"/>
</dbReference>
<evidence type="ECO:0000313" key="1">
    <source>
        <dbReference type="EMBL" id="MEQ3552827.1"/>
    </source>
</evidence>
<dbReference type="EMBL" id="JBEDNQ010000008">
    <property type="protein sequence ID" value="MEQ3552827.1"/>
    <property type="molecule type" value="Genomic_DNA"/>
</dbReference>
<dbReference type="RefSeq" id="WP_349299894.1">
    <property type="nucleotide sequence ID" value="NZ_JBEDNQ010000008.1"/>
</dbReference>
<comment type="caution">
    <text evidence="1">The sequence shown here is derived from an EMBL/GenBank/DDBJ whole genome shotgun (WGS) entry which is preliminary data.</text>
</comment>